<dbReference type="InterPro" id="IPR037401">
    <property type="entry name" value="SnoaL-like"/>
</dbReference>
<dbReference type="Proteomes" id="UP001174909">
    <property type="component" value="Unassembled WGS sequence"/>
</dbReference>
<dbReference type="EMBL" id="CASHTH010000378">
    <property type="protein sequence ID" value="CAI7999458.1"/>
    <property type="molecule type" value="Genomic_DNA"/>
</dbReference>
<gene>
    <name evidence="2" type="ORF">GBAR_LOCUS2714</name>
</gene>
<keyword evidence="3" id="KW-1185">Reference proteome</keyword>
<dbReference type="AlphaFoldDB" id="A0AA35R1A5"/>
<proteinExistence type="predicted"/>
<dbReference type="SUPFAM" id="SSF54427">
    <property type="entry name" value="NTF2-like"/>
    <property type="match status" value="1"/>
</dbReference>
<comment type="caution">
    <text evidence="2">The sequence shown here is derived from an EMBL/GenBank/DDBJ whole genome shotgun (WGS) entry which is preliminary data.</text>
</comment>
<sequence length="154" mass="17855">MSLEDIERRLRALEDVEEIKRLKARYCAYCDDNYDADKIASLFVADAIWDGGIRGRAEGREGIREFFVNAPNRLPFAVHMVMNPIIEVSGDTATGVWYLFQPCTYADGDRAVWGSARYDEEYVRVDGVWMFKHLKLTSHFWTPFDEGWAQTQFV</sequence>
<feature type="domain" description="SnoaL-like" evidence="1">
    <location>
        <begin position="11"/>
        <end position="134"/>
    </location>
</feature>
<evidence type="ECO:0000259" key="1">
    <source>
        <dbReference type="Pfam" id="PF13577"/>
    </source>
</evidence>
<evidence type="ECO:0000313" key="3">
    <source>
        <dbReference type="Proteomes" id="UP001174909"/>
    </source>
</evidence>
<dbReference type="Pfam" id="PF13577">
    <property type="entry name" value="SnoaL_4"/>
    <property type="match status" value="1"/>
</dbReference>
<organism evidence="2 3">
    <name type="scientific">Geodia barretti</name>
    <name type="common">Barrett's horny sponge</name>
    <dbReference type="NCBI Taxonomy" id="519541"/>
    <lineage>
        <taxon>Eukaryota</taxon>
        <taxon>Metazoa</taxon>
        <taxon>Porifera</taxon>
        <taxon>Demospongiae</taxon>
        <taxon>Heteroscleromorpha</taxon>
        <taxon>Tetractinellida</taxon>
        <taxon>Astrophorina</taxon>
        <taxon>Geodiidae</taxon>
        <taxon>Geodia</taxon>
    </lineage>
</organism>
<accession>A0AA35R1A5</accession>
<evidence type="ECO:0000313" key="2">
    <source>
        <dbReference type="EMBL" id="CAI7999458.1"/>
    </source>
</evidence>
<dbReference type="InterPro" id="IPR032710">
    <property type="entry name" value="NTF2-like_dom_sf"/>
</dbReference>
<protein>
    <submittedName>
        <fullName evidence="2">Bile acid 7-alpha dehydratase</fullName>
    </submittedName>
</protein>
<dbReference type="Gene3D" id="3.10.450.50">
    <property type="match status" value="1"/>
</dbReference>
<name>A0AA35R1A5_GEOBA</name>
<reference evidence="2" key="1">
    <citation type="submission" date="2023-03" db="EMBL/GenBank/DDBJ databases">
        <authorList>
            <person name="Steffen K."/>
            <person name="Cardenas P."/>
        </authorList>
    </citation>
    <scope>NUCLEOTIDE SEQUENCE</scope>
</reference>